<sequence length="110" mass="12811">MMIYKVVMVRKTSFGADTYVSRSFLEKENENAPYRRLRWSSSINFGGLEVRMEFSSKHALVAAMKQYSIKHGVNFHVTKSQPEKHEAKCAMLGTRCPWKIMASVRWKSEF</sequence>
<protein>
    <recommendedName>
        <fullName evidence="1">Transposase MuDR plant domain-containing protein</fullName>
    </recommendedName>
</protein>
<dbReference type="AlphaFoldDB" id="A0A9D4AB74"/>
<evidence type="ECO:0000313" key="2">
    <source>
        <dbReference type="EMBL" id="KAH1106004.1"/>
    </source>
</evidence>
<dbReference type="EMBL" id="JAIQCV010000004">
    <property type="protein sequence ID" value="KAH1106004.1"/>
    <property type="molecule type" value="Genomic_DNA"/>
</dbReference>
<name>A0A9D4AB74_9ROSI</name>
<proteinExistence type="predicted"/>
<gene>
    <name evidence="2" type="ORF">J1N35_009772</name>
</gene>
<dbReference type="InterPro" id="IPR004332">
    <property type="entry name" value="Transposase_MuDR"/>
</dbReference>
<feature type="domain" description="Transposase MuDR plant" evidence="1">
    <location>
        <begin position="52"/>
        <end position="105"/>
    </location>
</feature>
<comment type="caution">
    <text evidence="2">The sequence shown here is derived from an EMBL/GenBank/DDBJ whole genome shotgun (WGS) entry which is preliminary data.</text>
</comment>
<evidence type="ECO:0000313" key="3">
    <source>
        <dbReference type="Proteomes" id="UP000828251"/>
    </source>
</evidence>
<dbReference type="Pfam" id="PF03108">
    <property type="entry name" value="DBD_Tnp_Mut"/>
    <property type="match status" value="1"/>
</dbReference>
<reference evidence="2 3" key="1">
    <citation type="journal article" date="2021" name="Plant Biotechnol. J.">
        <title>Multi-omics assisted identification of the key and species-specific regulatory components of drought-tolerant mechanisms in Gossypium stocksii.</title>
        <authorList>
            <person name="Yu D."/>
            <person name="Ke L."/>
            <person name="Zhang D."/>
            <person name="Wu Y."/>
            <person name="Sun Y."/>
            <person name="Mei J."/>
            <person name="Sun J."/>
            <person name="Sun Y."/>
        </authorList>
    </citation>
    <scope>NUCLEOTIDE SEQUENCE [LARGE SCALE GENOMIC DNA]</scope>
    <source>
        <strain evidence="3">cv. E1</strain>
        <tissue evidence="2">Leaf</tissue>
    </source>
</reference>
<evidence type="ECO:0000259" key="1">
    <source>
        <dbReference type="Pfam" id="PF03108"/>
    </source>
</evidence>
<dbReference type="Proteomes" id="UP000828251">
    <property type="component" value="Unassembled WGS sequence"/>
</dbReference>
<keyword evidence="3" id="KW-1185">Reference proteome</keyword>
<accession>A0A9D4AB74</accession>
<organism evidence="2 3">
    <name type="scientific">Gossypium stocksii</name>
    <dbReference type="NCBI Taxonomy" id="47602"/>
    <lineage>
        <taxon>Eukaryota</taxon>
        <taxon>Viridiplantae</taxon>
        <taxon>Streptophyta</taxon>
        <taxon>Embryophyta</taxon>
        <taxon>Tracheophyta</taxon>
        <taxon>Spermatophyta</taxon>
        <taxon>Magnoliopsida</taxon>
        <taxon>eudicotyledons</taxon>
        <taxon>Gunneridae</taxon>
        <taxon>Pentapetalae</taxon>
        <taxon>rosids</taxon>
        <taxon>malvids</taxon>
        <taxon>Malvales</taxon>
        <taxon>Malvaceae</taxon>
        <taxon>Malvoideae</taxon>
        <taxon>Gossypium</taxon>
    </lineage>
</organism>